<dbReference type="Proteomes" id="UP000051063">
    <property type="component" value="Unassembled WGS sequence"/>
</dbReference>
<comment type="caution">
    <text evidence="1">The sequence shown here is derived from an EMBL/GenBank/DDBJ whole genome shotgun (WGS) entry which is preliminary data.</text>
</comment>
<evidence type="ECO:0000313" key="2">
    <source>
        <dbReference type="Proteomes" id="UP000051063"/>
    </source>
</evidence>
<dbReference type="RefSeq" id="WP_055743699.1">
    <property type="nucleotide sequence ID" value="NZ_LJJB01000007.1"/>
</dbReference>
<evidence type="ECO:0000313" key="1">
    <source>
        <dbReference type="EMBL" id="KQL49402.1"/>
    </source>
</evidence>
<reference evidence="1 2" key="1">
    <citation type="submission" date="2015-09" db="EMBL/GenBank/DDBJ databases">
        <title>Genome sequencing project for genomic taxonomy and phylogenomics of Bacillus-like bacteria.</title>
        <authorList>
            <person name="Liu B."/>
            <person name="Wang J."/>
            <person name="Zhu Y."/>
            <person name="Liu G."/>
            <person name="Chen Q."/>
            <person name="Chen Z."/>
            <person name="Lan J."/>
            <person name="Che J."/>
            <person name="Ge C."/>
            <person name="Shi H."/>
            <person name="Pan Z."/>
            <person name="Liu X."/>
        </authorList>
    </citation>
    <scope>NUCLEOTIDE SEQUENCE [LARGE SCALE GENOMIC DNA]</scope>
    <source>
        <strain evidence="1 2">DSM 8552</strain>
    </source>
</reference>
<dbReference type="EMBL" id="LJJB01000007">
    <property type="protein sequence ID" value="KQL49402.1"/>
    <property type="molecule type" value="Genomic_DNA"/>
</dbReference>
<organism evidence="1 2">
    <name type="scientific">Brevibacillus choshinensis</name>
    <dbReference type="NCBI Taxonomy" id="54911"/>
    <lineage>
        <taxon>Bacteria</taxon>
        <taxon>Bacillati</taxon>
        <taxon>Bacillota</taxon>
        <taxon>Bacilli</taxon>
        <taxon>Bacillales</taxon>
        <taxon>Paenibacillaceae</taxon>
        <taxon>Brevibacillus</taxon>
    </lineage>
</organism>
<accession>A0ABR5NCY6</accession>
<sequence length="176" mass="19967">MYVQVTGDRDNLSVIVMGEPLSGQLDGPYLLPGRLVKALKPEDLPPDIRFKLEGSLPSGYGFYPEDLVVFRREKEHGSMWITVTSTYQAQEWDGLFPLEATLLARKQVLDQQQGFFGVEYESSEQTSTIRYEFGWEQKEAIDLEGALEAICDTVFEVEARGNARLWPRTDRHFGGS</sequence>
<evidence type="ECO:0008006" key="3">
    <source>
        <dbReference type="Google" id="ProtNLM"/>
    </source>
</evidence>
<proteinExistence type="predicted"/>
<keyword evidence="2" id="KW-1185">Reference proteome</keyword>
<gene>
    <name evidence="1" type="ORF">AN963_06500</name>
</gene>
<name>A0ABR5NCY6_BRECH</name>
<protein>
    <recommendedName>
        <fullName evidence="3">DUF4178 domain-containing protein</fullName>
    </recommendedName>
</protein>